<name>A0ABX3SYS0_MYCMA</name>
<protein>
    <submittedName>
        <fullName evidence="1">Uncharacterized protein</fullName>
    </submittedName>
</protein>
<accession>A0ABX3SYS0</accession>
<dbReference type="EMBL" id="MVHV01000001">
    <property type="protein sequence ID" value="ORA85456.1"/>
    <property type="molecule type" value="Genomic_DNA"/>
</dbReference>
<comment type="caution">
    <text evidence="1">The sequence shown here is derived from an EMBL/GenBank/DDBJ whole genome shotgun (WGS) entry which is preliminary data.</text>
</comment>
<gene>
    <name evidence="1" type="ORF">BST29_00945</name>
</gene>
<reference evidence="1 2" key="1">
    <citation type="submission" date="2017-02" db="EMBL/GenBank/DDBJ databases">
        <title>The new phylogeny of genus Mycobacterium.</title>
        <authorList>
            <person name="Tortoli E."/>
            <person name="Trovato A."/>
            <person name="Cirillo D.M."/>
        </authorList>
    </citation>
    <scope>NUCLEOTIDE SEQUENCE [LARGE SCALE GENOMIC DNA]</scope>
    <source>
        <strain evidence="1 2">IP1130001</strain>
    </source>
</reference>
<proteinExistence type="predicted"/>
<evidence type="ECO:0000313" key="1">
    <source>
        <dbReference type="EMBL" id="ORA85456.1"/>
    </source>
</evidence>
<dbReference type="Proteomes" id="UP000243140">
    <property type="component" value="Unassembled WGS sequence"/>
</dbReference>
<evidence type="ECO:0000313" key="2">
    <source>
        <dbReference type="Proteomes" id="UP000243140"/>
    </source>
</evidence>
<organism evidence="1 2">
    <name type="scientific">Mycobacterium malmoense</name>
    <dbReference type="NCBI Taxonomy" id="1780"/>
    <lineage>
        <taxon>Bacteria</taxon>
        <taxon>Bacillati</taxon>
        <taxon>Actinomycetota</taxon>
        <taxon>Actinomycetes</taxon>
        <taxon>Mycobacteriales</taxon>
        <taxon>Mycobacteriaceae</taxon>
        <taxon>Mycobacterium</taxon>
    </lineage>
</organism>
<sequence length="266" mass="29672">MLVAPAGIRRVGDTDIYCPTRILAVGDHGVALWVDDLPFDRVVGVLAYRDIRMVEHRWGTDSAHLAIIGATRRFTLHYRRPWRGWRGPKLEELLMRIRLRAAGPLSDLGQHDGHRHDVEAAALAMELGISRVVASFSADGRSKWTPWKRDGQRVCRTVALTDRELVVARTVAARSVRDGGRHILAVPRRHLRGLSVAGTRLHVDAEATHDFTLGAAFARRVVRELSGKAGQPSSLAHPVVTLMSVRDSEYDQYSWETSRVPHRGPS</sequence>
<keyword evidence="2" id="KW-1185">Reference proteome</keyword>